<dbReference type="GeneID" id="58090776"/>
<organism evidence="3 4">
    <name type="scientific">Staphylococcus lugdunensis</name>
    <dbReference type="NCBI Taxonomy" id="28035"/>
    <lineage>
        <taxon>Bacteria</taxon>
        <taxon>Bacillati</taxon>
        <taxon>Bacillota</taxon>
        <taxon>Bacilli</taxon>
        <taxon>Bacillales</taxon>
        <taxon>Staphylococcaceae</taxon>
        <taxon>Staphylococcus</taxon>
    </lineage>
</organism>
<comment type="caution">
    <text evidence="3">The sequence shown here is derived from an EMBL/GenBank/DDBJ whole genome shotgun (WGS) entry which is preliminary data.</text>
</comment>
<evidence type="ECO:0000313" key="4">
    <source>
        <dbReference type="Proteomes" id="UP000293637"/>
    </source>
</evidence>
<dbReference type="Gene3D" id="2.40.128.690">
    <property type="entry name" value="YycH protein, domain 3-like"/>
    <property type="match status" value="1"/>
</dbReference>
<evidence type="ECO:0000313" key="3">
    <source>
        <dbReference type="EMBL" id="TBW72451.1"/>
    </source>
</evidence>
<dbReference type="InterPro" id="IPR018604">
    <property type="entry name" value="YycI-like"/>
</dbReference>
<sequence>MNWKLTKTLFIFVFILVNISLIVIYINKVTQSQINDSENENQVNFQQEEIKISKDILDKDVKGIKMQMITASSKDFTSYAKAHSSLKAEKSGKMLKGDIDSTVNVSDSNFSDLKKYLMEHIYNGKLYQLGGVNNNSVTYEQTYQDYPIMNNSKAELKFSIDGGKAKAYEQTIMDKIEPAKSDNNDKKQIITPRKAVETLYFNRYLKENDKVIDARLGYYSVVRETNVQLLQPNWEIKVKHKNKDTVKTYYVEATSDNPKVIDH</sequence>
<dbReference type="Pfam" id="PF09648">
    <property type="entry name" value="YycI"/>
    <property type="match status" value="1"/>
</dbReference>
<proteinExistence type="predicted"/>
<keyword evidence="1" id="KW-0472">Membrane</keyword>
<dbReference type="Proteomes" id="UP000293637">
    <property type="component" value="Unassembled WGS sequence"/>
</dbReference>
<evidence type="ECO:0000259" key="2">
    <source>
        <dbReference type="Pfam" id="PF09648"/>
    </source>
</evidence>
<accession>A0A4Q9WAZ4</accession>
<dbReference type="EMBL" id="SCHB01000003">
    <property type="protein sequence ID" value="TBW72451.1"/>
    <property type="molecule type" value="Genomic_DNA"/>
</dbReference>
<dbReference type="RefSeq" id="WP_002492053.1">
    <property type="nucleotide sequence ID" value="NZ_AP021848.1"/>
</dbReference>
<dbReference type="AlphaFoldDB" id="A0A4Q9WAZ4"/>
<name>A0A4Q9WAZ4_STALU</name>
<feature type="transmembrane region" description="Helical" evidence="1">
    <location>
        <begin position="9"/>
        <end position="26"/>
    </location>
</feature>
<gene>
    <name evidence="3" type="ORF">EQ812_05590</name>
</gene>
<keyword evidence="1" id="KW-0812">Transmembrane</keyword>
<dbReference type="GO" id="GO:0016020">
    <property type="term" value="C:membrane"/>
    <property type="evidence" value="ECO:0007669"/>
    <property type="project" value="InterPro"/>
</dbReference>
<protein>
    <recommendedName>
        <fullName evidence="2">Regulatory protein YycH-like domain-containing protein</fullName>
    </recommendedName>
</protein>
<evidence type="ECO:0000256" key="1">
    <source>
        <dbReference type="SAM" id="Phobius"/>
    </source>
</evidence>
<feature type="domain" description="Regulatory protein YycH-like" evidence="2">
    <location>
        <begin position="32"/>
        <end position="254"/>
    </location>
</feature>
<reference evidence="3 4" key="1">
    <citation type="journal article" date="2019" name="Sci. Transl. Med.">
        <title>Quorum sensing between bacterial species on the skin protects against epidermal injury in atopic dermatitis.</title>
        <authorList>
            <person name="Williams M.R."/>
        </authorList>
    </citation>
    <scope>NUCLEOTIDE SEQUENCE [LARGE SCALE GENOMIC DNA]</scope>
    <source>
        <strain evidence="3 4">E7</strain>
    </source>
</reference>
<keyword evidence="1" id="KW-1133">Transmembrane helix</keyword>